<name>A0A8E2AY79_9APHY</name>
<keyword evidence="4" id="KW-1185">Reference proteome</keyword>
<evidence type="ECO:0000259" key="2">
    <source>
        <dbReference type="Pfam" id="PF00135"/>
    </source>
</evidence>
<dbReference type="Pfam" id="PF00135">
    <property type="entry name" value="COesterase"/>
    <property type="match status" value="1"/>
</dbReference>
<dbReference type="EMBL" id="KV722368">
    <property type="protein sequence ID" value="OCH92513.1"/>
    <property type="molecule type" value="Genomic_DNA"/>
</dbReference>
<dbReference type="InterPro" id="IPR050309">
    <property type="entry name" value="Type-B_Carboxylest/Lipase"/>
</dbReference>
<sequence>MLGLGYLFLFILSGLSPSLASTVPAQGSPSVVLDKGTFVGVRVSHTDEYLGIPYAQPPVGNLRLALPVAVDPYSGVYNASSFGDVCPQDIADLVAASGATFLAPFEAQYVEIFPAPSVNESEDCLTLNVYVPEGTKPGANLPVVVWLPLASFLWGGGALQVNVNGTVIVERSIQNREPVIFVSINYRVNAFGFLPGQEVKDAGVTNLGLRDQRQALRWIQQYIPNFGGDKTRVTMWGGNSGSISAALQMLNNGGNSEGLFSGAWMQSGFPVPLNTYSDLQGDYDFLVNQTSCQGSSDSLSCLRQISFDEFNAAMLAAPADERFGRWQVVLDYDFIAEQPETLLSQGKVARVPFVVGCTEDEGTDGALNLTTITTDNGTAAWLMEEGLPGVSMEDVEQIFALYPSDPAAGSPFGTGDLYAISPQYKRIAAIVGDIEYHGQRRFFLNHTSGHQNAWSYLSKEFKFPYIGAVDLSDLLNIWGPGDLTDRLINFVAHGNPNNGSGISWPQWTISAPHQLNVQNDSSFTIEDDTFRSEGINLLMALNIQFPE</sequence>
<dbReference type="PROSITE" id="PS00941">
    <property type="entry name" value="CARBOXYLESTERASE_B_2"/>
    <property type="match status" value="1"/>
</dbReference>
<accession>A0A8E2AY79</accession>
<dbReference type="Gene3D" id="3.40.50.1820">
    <property type="entry name" value="alpha/beta hydrolase"/>
    <property type="match status" value="1"/>
</dbReference>
<feature type="domain" description="Carboxylesterase type B" evidence="2">
    <location>
        <begin position="29"/>
        <end position="365"/>
    </location>
</feature>
<keyword evidence="3" id="KW-0378">Hydrolase</keyword>
<reference evidence="3 4" key="1">
    <citation type="submission" date="2016-07" db="EMBL/GenBank/DDBJ databases">
        <title>Draft genome of the white-rot fungus Obba rivulosa 3A-2.</title>
        <authorList>
            <consortium name="DOE Joint Genome Institute"/>
            <person name="Miettinen O."/>
            <person name="Riley R."/>
            <person name="Acob R."/>
            <person name="Barry K."/>
            <person name="Cullen D."/>
            <person name="De Vries R."/>
            <person name="Hainaut M."/>
            <person name="Hatakka A."/>
            <person name="Henrissat B."/>
            <person name="Hilden K."/>
            <person name="Kuo R."/>
            <person name="Labutti K."/>
            <person name="Lipzen A."/>
            <person name="Makela M.R."/>
            <person name="Sandor L."/>
            <person name="Spatafora J.W."/>
            <person name="Grigoriev I.V."/>
            <person name="Hibbett D.S."/>
        </authorList>
    </citation>
    <scope>NUCLEOTIDE SEQUENCE [LARGE SCALE GENOMIC DNA]</scope>
    <source>
        <strain evidence="3 4">3A-2</strain>
    </source>
</reference>
<dbReference type="PANTHER" id="PTHR11559">
    <property type="entry name" value="CARBOXYLESTERASE"/>
    <property type="match status" value="1"/>
</dbReference>
<proteinExistence type="predicted"/>
<dbReference type="InterPro" id="IPR019819">
    <property type="entry name" value="Carboxylesterase_B_CS"/>
</dbReference>
<evidence type="ECO:0000313" key="4">
    <source>
        <dbReference type="Proteomes" id="UP000250043"/>
    </source>
</evidence>
<evidence type="ECO:0000313" key="3">
    <source>
        <dbReference type="EMBL" id="OCH92513.1"/>
    </source>
</evidence>
<dbReference type="InterPro" id="IPR002018">
    <property type="entry name" value="CarbesteraseB"/>
</dbReference>
<evidence type="ECO:0000256" key="1">
    <source>
        <dbReference type="SAM" id="SignalP"/>
    </source>
</evidence>
<protein>
    <submittedName>
        <fullName evidence="3">Alpha/beta-hydrolase</fullName>
    </submittedName>
</protein>
<dbReference type="SUPFAM" id="SSF53474">
    <property type="entry name" value="alpha/beta-Hydrolases"/>
    <property type="match status" value="1"/>
</dbReference>
<organism evidence="3 4">
    <name type="scientific">Obba rivulosa</name>
    <dbReference type="NCBI Taxonomy" id="1052685"/>
    <lineage>
        <taxon>Eukaryota</taxon>
        <taxon>Fungi</taxon>
        <taxon>Dikarya</taxon>
        <taxon>Basidiomycota</taxon>
        <taxon>Agaricomycotina</taxon>
        <taxon>Agaricomycetes</taxon>
        <taxon>Polyporales</taxon>
        <taxon>Gelatoporiaceae</taxon>
        <taxon>Obba</taxon>
    </lineage>
</organism>
<dbReference type="GO" id="GO:0016787">
    <property type="term" value="F:hydrolase activity"/>
    <property type="evidence" value="ECO:0007669"/>
    <property type="project" value="UniProtKB-KW"/>
</dbReference>
<feature type="chain" id="PRO_5034044370" evidence="1">
    <location>
        <begin position="21"/>
        <end position="547"/>
    </location>
</feature>
<dbReference type="Proteomes" id="UP000250043">
    <property type="component" value="Unassembled WGS sequence"/>
</dbReference>
<feature type="signal peptide" evidence="1">
    <location>
        <begin position="1"/>
        <end position="20"/>
    </location>
</feature>
<keyword evidence="1" id="KW-0732">Signal</keyword>
<dbReference type="OrthoDB" id="408631at2759"/>
<dbReference type="AlphaFoldDB" id="A0A8E2AY79"/>
<gene>
    <name evidence="3" type="ORF">OBBRIDRAFT_833422</name>
</gene>
<dbReference type="InterPro" id="IPR029058">
    <property type="entry name" value="AB_hydrolase_fold"/>
</dbReference>